<evidence type="ECO:0000256" key="8">
    <source>
        <dbReference type="SAM" id="MobiDB-lite"/>
    </source>
</evidence>
<feature type="compositionally biased region" description="Low complexity" evidence="8">
    <location>
        <begin position="10"/>
        <end position="22"/>
    </location>
</feature>
<keyword evidence="4 7" id="KW-0862">Zinc</keyword>
<reference evidence="10" key="1">
    <citation type="submission" date="2019-09" db="EMBL/GenBank/DDBJ databases">
        <title>Draft genome information of white flower Hibiscus syriacus.</title>
        <authorList>
            <person name="Kim Y.-M."/>
        </authorList>
    </citation>
    <scope>NUCLEOTIDE SEQUENCE [LARGE SCALE GENOMIC DNA]</scope>
    <source>
        <strain evidence="10">YM2019G1</strain>
    </source>
</reference>
<dbReference type="InterPro" id="IPR000571">
    <property type="entry name" value="Znf_CCCH"/>
</dbReference>
<protein>
    <submittedName>
        <fullName evidence="10">Zinc finger CCCH domain-containing protein 30</fullName>
    </submittedName>
</protein>
<dbReference type="PROSITE" id="PS50297">
    <property type="entry name" value="ANK_REP_REGION"/>
    <property type="match status" value="2"/>
</dbReference>
<dbReference type="Gene3D" id="1.25.40.20">
    <property type="entry name" value="Ankyrin repeat-containing domain"/>
    <property type="match status" value="1"/>
</dbReference>
<keyword evidence="2" id="KW-0677">Repeat</keyword>
<dbReference type="Pfam" id="PF12796">
    <property type="entry name" value="Ank_2"/>
    <property type="match status" value="1"/>
</dbReference>
<evidence type="ECO:0000256" key="4">
    <source>
        <dbReference type="ARBA" id="ARBA00022833"/>
    </source>
</evidence>
<dbReference type="GO" id="GO:0006355">
    <property type="term" value="P:regulation of DNA-templated transcription"/>
    <property type="evidence" value="ECO:0007669"/>
    <property type="project" value="UniProtKB-ARBA"/>
</dbReference>
<feature type="domain" description="C3H1-type" evidence="9">
    <location>
        <begin position="307"/>
        <end position="329"/>
    </location>
</feature>
<dbReference type="PANTHER" id="PTHR14493">
    <property type="entry name" value="UNKEMPT FAMILY MEMBER"/>
    <property type="match status" value="1"/>
</dbReference>
<dbReference type="InterPro" id="IPR036770">
    <property type="entry name" value="Ankyrin_rpt-contain_sf"/>
</dbReference>
<dbReference type="Pfam" id="PF25512">
    <property type="entry name" value="zf-CCCH_AtC3H23"/>
    <property type="match status" value="1"/>
</dbReference>
<dbReference type="PANTHER" id="PTHR14493:SF153">
    <property type="entry name" value="ZINC FINGER CCCH DOMAIN-CONTAINING PROTEIN 24"/>
    <property type="match status" value="1"/>
</dbReference>
<dbReference type="SMART" id="SM00248">
    <property type="entry name" value="ANK"/>
    <property type="match status" value="3"/>
</dbReference>
<comment type="caution">
    <text evidence="10">The sequence shown here is derived from an EMBL/GenBank/DDBJ whole genome shotgun (WGS) entry which is preliminary data.</text>
</comment>
<dbReference type="AlphaFoldDB" id="A0A6A3BW38"/>
<dbReference type="SMART" id="SM00356">
    <property type="entry name" value="ZnF_C3H1"/>
    <property type="match status" value="1"/>
</dbReference>
<keyword evidence="1 7" id="KW-0479">Metal-binding</keyword>
<proteinExistence type="predicted"/>
<organism evidence="10 11">
    <name type="scientific">Hibiscus syriacus</name>
    <name type="common">Rose of Sharon</name>
    <dbReference type="NCBI Taxonomy" id="106335"/>
    <lineage>
        <taxon>Eukaryota</taxon>
        <taxon>Viridiplantae</taxon>
        <taxon>Streptophyta</taxon>
        <taxon>Embryophyta</taxon>
        <taxon>Tracheophyta</taxon>
        <taxon>Spermatophyta</taxon>
        <taxon>Magnoliopsida</taxon>
        <taxon>eudicotyledons</taxon>
        <taxon>Gunneridae</taxon>
        <taxon>Pentapetalae</taxon>
        <taxon>rosids</taxon>
        <taxon>malvids</taxon>
        <taxon>Malvales</taxon>
        <taxon>Malvaceae</taxon>
        <taxon>Malvoideae</taxon>
        <taxon>Hibiscus</taxon>
    </lineage>
</organism>
<evidence type="ECO:0000313" key="10">
    <source>
        <dbReference type="EMBL" id="KAE8720795.1"/>
    </source>
</evidence>
<keyword evidence="5" id="KW-0238">DNA-binding</keyword>
<dbReference type="GO" id="GO:0008270">
    <property type="term" value="F:zinc ion binding"/>
    <property type="evidence" value="ECO:0007669"/>
    <property type="project" value="UniProtKB-KW"/>
</dbReference>
<dbReference type="InterPro" id="IPR057444">
    <property type="entry name" value="Znf-CCCH_AtC3H23-like"/>
</dbReference>
<dbReference type="GO" id="GO:0003677">
    <property type="term" value="F:DNA binding"/>
    <property type="evidence" value="ECO:0007669"/>
    <property type="project" value="UniProtKB-KW"/>
</dbReference>
<feature type="region of interest" description="Disordered" evidence="8">
    <location>
        <begin position="1"/>
        <end position="22"/>
    </location>
</feature>
<evidence type="ECO:0000256" key="6">
    <source>
        <dbReference type="PROSITE-ProRule" id="PRU00023"/>
    </source>
</evidence>
<evidence type="ECO:0000256" key="1">
    <source>
        <dbReference type="ARBA" id="ARBA00022723"/>
    </source>
</evidence>
<keyword evidence="3 7" id="KW-0863">Zinc-finger</keyword>
<evidence type="ECO:0000256" key="7">
    <source>
        <dbReference type="PROSITE-ProRule" id="PRU00723"/>
    </source>
</evidence>
<feature type="zinc finger region" description="C3H1-type" evidence="7">
    <location>
        <begin position="307"/>
        <end position="329"/>
    </location>
</feature>
<dbReference type="PROSITE" id="PS50088">
    <property type="entry name" value="ANK_REPEAT"/>
    <property type="match status" value="2"/>
</dbReference>
<evidence type="ECO:0000259" key="9">
    <source>
        <dbReference type="PROSITE" id="PS50103"/>
    </source>
</evidence>
<feature type="repeat" description="ANK" evidence="6">
    <location>
        <begin position="83"/>
        <end position="115"/>
    </location>
</feature>
<dbReference type="Proteomes" id="UP000436088">
    <property type="component" value="Unassembled WGS sequence"/>
</dbReference>
<accession>A0A6A3BW38</accession>
<feature type="repeat" description="ANK" evidence="6">
    <location>
        <begin position="117"/>
        <end position="152"/>
    </location>
</feature>
<dbReference type="PROSITE" id="PS50103">
    <property type="entry name" value="ZF_C3H1"/>
    <property type="match status" value="1"/>
</dbReference>
<evidence type="ECO:0000313" key="11">
    <source>
        <dbReference type="Proteomes" id="UP000436088"/>
    </source>
</evidence>
<dbReference type="FunFam" id="3.30.1370.210:FF:000009">
    <property type="entry name" value="Zinc finger CCCH domain-containing protein 66"/>
    <property type="match status" value="1"/>
</dbReference>
<evidence type="ECO:0000256" key="2">
    <source>
        <dbReference type="ARBA" id="ARBA00022737"/>
    </source>
</evidence>
<evidence type="ECO:0000256" key="3">
    <source>
        <dbReference type="ARBA" id="ARBA00022771"/>
    </source>
</evidence>
<name>A0A6A3BW38_HIBSY</name>
<keyword evidence="6" id="KW-0040">ANK repeat</keyword>
<sequence length="729" mass="79116">MCNRREPSKSESSSTSTGEAATNTIDMDHLTVKTEYCFSNLLELASNNQVEVIKGFIEQDAFSVEEVGLWYCREKGSNQIVAKHRTPLMVAATYGSFDVVKLIVTHSAAVNQSCGADKSTALHCAASGGSLHAINVVNLLLSAGADPNCSDAFGCRPADVLVVHPKLQGMRGVLEELLSGCISDDPFGKHNLRISIDNSASASTTLSSSLENGSSPSALNLASSPMASKFIDIPVNSATERKEYPVDPSLPDIKNSIYATDEFRMFSFKIRPCSRAYSHDWTECPFVHPGENARRRDPRKYHYSCVPCPDFRKGSCRCGDMCEYAHGVFECWLHPAQYRTRMCKDGTSCNRRVCFFAHTAEELRPLYVSTGSAVASPRAAASAASIMDMVAVMSLLPGSPSSVSAISPSPFNKSMSPSANGLSHSSLAWPQPNVPTLHLPGSNFQSSRLRSSLSARDIPLEDIDMWLDFDAQAQNLNDLPSFSQSLNSPMSLSRSGQSRTLTPSNLEELFSAEISSSPRYADQQVASAIFSPTHKSALLNQFQQKQCKLSPINTGVFAHKNIEHPLLQASFGVGSPGRMSPRCTEQVSPMAARLSAHAQHEKHRQQLGCLSSRELGSNNPAPIVGSPVNSSWSQWASPNGKLNWSVSEDEMAQLRGSSSLELGKGTEEPDLSWVQSLVKEPQIEVMKEKLVVPVPHGASSGEVSNDCNSHIDSIIGAWIEQMQLDQLVV</sequence>
<dbReference type="Gene3D" id="3.30.1370.210">
    <property type="match status" value="1"/>
</dbReference>
<evidence type="ECO:0000256" key="5">
    <source>
        <dbReference type="ARBA" id="ARBA00023125"/>
    </source>
</evidence>
<dbReference type="InterPro" id="IPR002110">
    <property type="entry name" value="Ankyrin_rpt"/>
</dbReference>
<dbReference type="SUPFAM" id="SSF48403">
    <property type="entry name" value="Ankyrin repeat"/>
    <property type="match status" value="1"/>
</dbReference>
<gene>
    <name evidence="10" type="ORF">F3Y22_tig00018107pilonHSYRG00012</name>
</gene>
<dbReference type="EMBL" id="VEPZ02000679">
    <property type="protein sequence ID" value="KAE8720795.1"/>
    <property type="molecule type" value="Genomic_DNA"/>
</dbReference>
<dbReference type="OrthoDB" id="410307at2759"/>
<keyword evidence="11" id="KW-1185">Reference proteome</keyword>
<dbReference type="InterPro" id="IPR045234">
    <property type="entry name" value="Unkempt-like"/>
</dbReference>